<dbReference type="OrthoDB" id="6475849at2759"/>
<evidence type="ECO:0000313" key="4">
    <source>
        <dbReference type="EMBL" id="KAJ7393922.1"/>
    </source>
</evidence>
<dbReference type="AlphaFoldDB" id="A0A9X0A5T8"/>
<dbReference type="PROSITE" id="PS51885">
    <property type="entry name" value="NEPRILYSIN"/>
    <property type="match status" value="1"/>
</dbReference>
<sequence>MASYKKKSGGDTELGMASSTQTLGVRSQSGTSITFYRDRKRLRWALVILCVVLLLICIALAAYLVWDVHKGDEEKACKETELSHCSSDACLEVAAALKQNMNESVDPCKNFFQYSCGGWIKNNPIPPSSTLLVTFTKLAQQHNEKLLLLLLEDDEYPNGHAVRKTKDYFKSCMAEDENDNTAADELKRLITRYGSWPLGNPTWNESTWNLTEVLVELQRDFSSSTPLFEIAIKANPFKSSQYILKINPPSLGLIREQYLMADNKTRLAYLKYMTKIGELLGGGNETRQQMEKVLELEGELAKITPPRSVLYRNFLSNMNVTELENRAPGFQFTWLEFLNDMLKPFNAWVNASDRVIVPSPEYLRNLSYVVNGTDKRTLSNYMMWTFVRSVVPYLSRDFRSALLEYQKETQGTKSAKPRWLSCVEDLNGYYHGLTFALGYIWISKVFDTEIIPFIQEMTKSIKSVFRDETYEWIDDQTRRQINAKEEAMKFKIGFPKLCANETLLNKYYKDLNNISQSNYLTNVLSVMSWKRRSDLSKLKTPVDNEQWFTGPQKVNAFYLREKNDINILAGILNPLFITDEKHQEQ</sequence>
<dbReference type="SUPFAM" id="SSF55486">
    <property type="entry name" value="Metalloproteases ('zincins'), catalytic domain"/>
    <property type="match status" value="1"/>
</dbReference>
<evidence type="ECO:0000259" key="3">
    <source>
        <dbReference type="Pfam" id="PF05649"/>
    </source>
</evidence>
<feature type="domain" description="Peptidase M13 N-terminal" evidence="3">
    <location>
        <begin position="107"/>
        <end position="495"/>
    </location>
</feature>
<dbReference type="CDD" id="cd08662">
    <property type="entry name" value="M13"/>
    <property type="match status" value="1"/>
</dbReference>
<feature type="transmembrane region" description="Helical" evidence="2">
    <location>
        <begin position="44"/>
        <end position="66"/>
    </location>
</feature>
<evidence type="ECO:0000256" key="2">
    <source>
        <dbReference type="SAM" id="Phobius"/>
    </source>
</evidence>
<organism evidence="4 5">
    <name type="scientific">Desmophyllum pertusum</name>
    <dbReference type="NCBI Taxonomy" id="174260"/>
    <lineage>
        <taxon>Eukaryota</taxon>
        <taxon>Metazoa</taxon>
        <taxon>Cnidaria</taxon>
        <taxon>Anthozoa</taxon>
        <taxon>Hexacorallia</taxon>
        <taxon>Scleractinia</taxon>
        <taxon>Caryophylliina</taxon>
        <taxon>Caryophylliidae</taxon>
        <taxon>Desmophyllum</taxon>
    </lineage>
</organism>
<evidence type="ECO:0000256" key="1">
    <source>
        <dbReference type="SAM" id="MobiDB-lite"/>
    </source>
</evidence>
<keyword evidence="2" id="KW-0472">Membrane</keyword>
<dbReference type="PANTHER" id="PTHR11733:SF240">
    <property type="entry name" value="GH14155P-RELATED"/>
    <property type="match status" value="1"/>
</dbReference>
<dbReference type="InterPro" id="IPR008753">
    <property type="entry name" value="Peptidase_M13_N"/>
</dbReference>
<comment type="caution">
    <text evidence="4">The sequence shown here is derived from an EMBL/GenBank/DDBJ whole genome shotgun (WGS) entry which is preliminary data.</text>
</comment>
<name>A0A9X0A5T8_9CNID</name>
<feature type="region of interest" description="Disordered" evidence="1">
    <location>
        <begin position="1"/>
        <end position="23"/>
    </location>
</feature>
<keyword evidence="2" id="KW-0812">Transmembrane</keyword>
<proteinExistence type="predicted"/>
<keyword evidence="5" id="KW-1185">Reference proteome</keyword>
<dbReference type="GO" id="GO:0005886">
    <property type="term" value="C:plasma membrane"/>
    <property type="evidence" value="ECO:0007669"/>
    <property type="project" value="TreeGrafter"/>
</dbReference>
<dbReference type="Pfam" id="PF05649">
    <property type="entry name" value="Peptidase_M13_N"/>
    <property type="match status" value="1"/>
</dbReference>
<dbReference type="InterPro" id="IPR024079">
    <property type="entry name" value="MetalloPept_cat_dom_sf"/>
</dbReference>
<dbReference type="Gene3D" id="1.10.1380.10">
    <property type="entry name" value="Neutral endopeptidase , domain2"/>
    <property type="match status" value="1"/>
</dbReference>
<dbReference type="PANTHER" id="PTHR11733">
    <property type="entry name" value="ZINC METALLOPROTEASE FAMILY M13 NEPRILYSIN-RELATED"/>
    <property type="match status" value="1"/>
</dbReference>
<dbReference type="EMBL" id="MU825397">
    <property type="protein sequence ID" value="KAJ7393922.1"/>
    <property type="molecule type" value="Genomic_DNA"/>
</dbReference>
<dbReference type="Gene3D" id="3.40.390.10">
    <property type="entry name" value="Collagenase (Catalytic Domain)"/>
    <property type="match status" value="1"/>
</dbReference>
<dbReference type="InterPro" id="IPR000718">
    <property type="entry name" value="Peptidase_M13"/>
</dbReference>
<dbReference type="Proteomes" id="UP001163046">
    <property type="component" value="Unassembled WGS sequence"/>
</dbReference>
<evidence type="ECO:0000313" key="5">
    <source>
        <dbReference type="Proteomes" id="UP001163046"/>
    </source>
</evidence>
<protein>
    <recommendedName>
        <fullName evidence="3">Peptidase M13 N-terminal domain-containing protein</fullName>
    </recommendedName>
</protein>
<gene>
    <name evidence="4" type="ORF">OS493_003591</name>
</gene>
<dbReference type="GO" id="GO:0016485">
    <property type="term" value="P:protein processing"/>
    <property type="evidence" value="ECO:0007669"/>
    <property type="project" value="TreeGrafter"/>
</dbReference>
<dbReference type="InterPro" id="IPR042089">
    <property type="entry name" value="Peptidase_M13_dom_2"/>
</dbReference>
<reference evidence="4" key="1">
    <citation type="submission" date="2023-01" db="EMBL/GenBank/DDBJ databases">
        <title>Genome assembly of the deep-sea coral Lophelia pertusa.</title>
        <authorList>
            <person name="Herrera S."/>
            <person name="Cordes E."/>
        </authorList>
    </citation>
    <scope>NUCLEOTIDE SEQUENCE</scope>
    <source>
        <strain evidence="4">USNM1676648</strain>
        <tissue evidence="4">Polyp</tissue>
    </source>
</reference>
<dbReference type="GO" id="GO:0004222">
    <property type="term" value="F:metalloendopeptidase activity"/>
    <property type="evidence" value="ECO:0007669"/>
    <property type="project" value="InterPro"/>
</dbReference>
<accession>A0A9X0A5T8</accession>
<keyword evidence="2" id="KW-1133">Transmembrane helix</keyword>